<dbReference type="AlphaFoldDB" id="A0A8X7ZNP2"/>
<name>A0A8X7ZNP2_POPTO</name>
<evidence type="ECO:0000313" key="2">
    <source>
        <dbReference type="EMBL" id="KAG6772436.1"/>
    </source>
</evidence>
<proteinExistence type="predicted"/>
<dbReference type="EMBL" id="JAAWWB010000011">
    <property type="protein sequence ID" value="KAG6772436.1"/>
    <property type="molecule type" value="Genomic_DNA"/>
</dbReference>
<evidence type="ECO:0000313" key="3">
    <source>
        <dbReference type="Proteomes" id="UP000886885"/>
    </source>
</evidence>
<protein>
    <submittedName>
        <fullName evidence="2">Uncharacterized protein</fullName>
    </submittedName>
</protein>
<dbReference type="EMBL" id="JAAWWB010000011">
    <property type="protein sequence ID" value="KAG6772434.1"/>
    <property type="molecule type" value="Genomic_DNA"/>
</dbReference>
<dbReference type="Proteomes" id="UP000886885">
    <property type="component" value="Chromosome 6A"/>
</dbReference>
<reference evidence="2" key="1">
    <citation type="journal article" date="2020" name="bioRxiv">
        <title>Hybrid origin of Populus tomentosa Carr. identified through genome sequencing and phylogenomic analysis.</title>
        <authorList>
            <person name="An X."/>
            <person name="Gao K."/>
            <person name="Chen Z."/>
            <person name="Li J."/>
            <person name="Yang X."/>
            <person name="Yang X."/>
            <person name="Zhou J."/>
            <person name="Guo T."/>
            <person name="Zhao T."/>
            <person name="Huang S."/>
            <person name="Miao D."/>
            <person name="Khan W.U."/>
            <person name="Rao P."/>
            <person name="Ye M."/>
            <person name="Lei B."/>
            <person name="Liao W."/>
            <person name="Wang J."/>
            <person name="Ji L."/>
            <person name="Li Y."/>
            <person name="Guo B."/>
            <person name="Mustafa N.S."/>
            <person name="Li S."/>
            <person name="Yun Q."/>
            <person name="Keller S.R."/>
            <person name="Mao J."/>
            <person name="Zhang R."/>
            <person name="Strauss S.H."/>
        </authorList>
    </citation>
    <scope>NUCLEOTIDE SEQUENCE</scope>
    <source>
        <strain evidence="2">GM15</strain>
        <tissue evidence="2">Leaf</tissue>
    </source>
</reference>
<accession>A0A8X7ZNP2</accession>
<organism evidence="2 3">
    <name type="scientific">Populus tomentosa</name>
    <name type="common">Chinese white poplar</name>
    <dbReference type="NCBI Taxonomy" id="118781"/>
    <lineage>
        <taxon>Eukaryota</taxon>
        <taxon>Viridiplantae</taxon>
        <taxon>Streptophyta</taxon>
        <taxon>Embryophyta</taxon>
        <taxon>Tracheophyta</taxon>
        <taxon>Spermatophyta</taxon>
        <taxon>Magnoliopsida</taxon>
        <taxon>eudicotyledons</taxon>
        <taxon>Gunneridae</taxon>
        <taxon>Pentapetalae</taxon>
        <taxon>rosids</taxon>
        <taxon>fabids</taxon>
        <taxon>Malpighiales</taxon>
        <taxon>Salicaceae</taxon>
        <taxon>Saliceae</taxon>
        <taxon>Populus</taxon>
    </lineage>
</organism>
<sequence length="172" mass="19771">MNNFTFFQEDIEEDVIEESGGVKEAIKDRSGVGNRSRDGEKDLMRSEIDELEEEGFEGMNGLVRERGVSLHGLVYEKHRNHLRFSTKKEEAKPSRFCEINKQIQEIKPRKIMIWAYPPTRKQLVATVGLFLTGASLSVYGAYMSLANIAPQQARTKARSDYIKDRLRKMLDD</sequence>
<comment type="caution">
    <text evidence="2">The sequence shown here is derived from an EMBL/GenBank/DDBJ whole genome shotgun (WGS) entry which is preliminary data.</text>
</comment>
<evidence type="ECO:0000313" key="1">
    <source>
        <dbReference type="EMBL" id="KAG6772434.1"/>
    </source>
</evidence>
<keyword evidence="3" id="KW-1185">Reference proteome</keyword>
<gene>
    <name evidence="1" type="ORF">POTOM_023841</name>
    <name evidence="2" type="ORF">POTOM_023843</name>
</gene>
<dbReference type="OrthoDB" id="1898956at2759"/>